<dbReference type="Pfam" id="PF03466">
    <property type="entry name" value="LysR_substrate"/>
    <property type="match status" value="1"/>
</dbReference>
<reference evidence="6 7" key="1">
    <citation type="journal article" date="2009" name="Stand. Genomic Sci.">
        <title>Complete genome sequence of Desulfotomaculum acetoxidans type strain (5575).</title>
        <authorList>
            <person name="Spring S."/>
            <person name="Lapidus A."/>
            <person name="Schroder M."/>
            <person name="Gleim D."/>
            <person name="Sims D."/>
            <person name="Meincke L."/>
            <person name="Glavina Del Rio T."/>
            <person name="Tice H."/>
            <person name="Copeland A."/>
            <person name="Cheng J.F."/>
            <person name="Lucas S."/>
            <person name="Chen F."/>
            <person name="Nolan M."/>
            <person name="Bruce D."/>
            <person name="Goodwin L."/>
            <person name="Pitluck S."/>
            <person name="Ivanova N."/>
            <person name="Mavromatis K."/>
            <person name="Mikhailova N."/>
            <person name="Pati A."/>
            <person name="Chen A."/>
            <person name="Palaniappan K."/>
            <person name="Land M."/>
            <person name="Hauser L."/>
            <person name="Chang Y.J."/>
            <person name="Jeffries C.D."/>
            <person name="Chain P."/>
            <person name="Saunders E."/>
            <person name="Brettin T."/>
            <person name="Detter J.C."/>
            <person name="Goker M."/>
            <person name="Bristow J."/>
            <person name="Eisen J.A."/>
            <person name="Markowitz V."/>
            <person name="Hugenholtz P."/>
            <person name="Kyrpides N.C."/>
            <person name="Klenk H.P."/>
            <person name="Han C."/>
        </authorList>
    </citation>
    <scope>NUCLEOTIDE SEQUENCE [LARGE SCALE GENOMIC DNA]</scope>
    <source>
        <strain evidence="7">ATCC 49208 / DSM 771 / VKM B-1644</strain>
    </source>
</reference>
<evidence type="ECO:0000313" key="7">
    <source>
        <dbReference type="Proteomes" id="UP000002217"/>
    </source>
</evidence>
<dbReference type="InterPro" id="IPR005119">
    <property type="entry name" value="LysR_subst-bd"/>
</dbReference>
<comment type="similarity">
    <text evidence="1">Belongs to the LysR transcriptional regulatory family.</text>
</comment>
<organism evidence="6 7">
    <name type="scientific">Desulfofarcimen acetoxidans (strain ATCC 49208 / DSM 771 / KCTC 5769 / VKM B-1644 / 5575)</name>
    <name type="common">Desulfotomaculum acetoxidans</name>
    <dbReference type="NCBI Taxonomy" id="485916"/>
    <lineage>
        <taxon>Bacteria</taxon>
        <taxon>Bacillati</taxon>
        <taxon>Bacillota</taxon>
        <taxon>Clostridia</taxon>
        <taxon>Eubacteriales</taxon>
        <taxon>Peptococcaceae</taxon>
        <taxon>Desulfofarcimen</taxon>
    </lineage>
</organism>
<dbReference type="KEGG" id="dae:Dtox_0171"/>
<dbReference type="InterPro" id="IPR000847">
    <property type="entry name" value="LysR_HTH_N"/>
</dbReference>
<dbReference type="SUPFAM" id="SSF53850">
    <property type="entry name" value="Periplasmic binding protein-like II"/>
    <property type="match status" value="1"/>
</dbReference>
<dbReference type="eggNOG" id="COG0583">
    <property type="taxonomic scope" value="Bacteria"/>
</dbReference>
<dbReference type="GO" id="GO:0003700">
    <property type="term" value="F:DNA-binding transcription factor activity"/>
    <property type="evidence" value="ECO:0007669"/>
    <property type="project" value="InterPro"/>
</dbReference>
<accession>C8W2X0</accession>
<dbReference type="FunFam" id="1.10.10.10:FF:000001">
    <property type="entry name" value="LysR family transcriptional regulator"/>
    <property type="match status" value="1"/>
</dbReference>
<dbReference type="SUPFAM" id="SSF46785">
    <property type="entry name" value="Winged helix' DNA-binding domain"/>
    <property type="match status" value="1"/>
</dbReference>
<keyword evidence="3" id="KW-0238">DNA-binding</keyword>
<dbReference type="Proteomes" id="UP000002217">
    <property type="component" value="Chromosome"/>
</dbReference>
<keyword evidence="7" id="KW-1185">Reference proteome</keyword>
<proteinExistence type="inferred from homology"/>
<dbReference type="Gene3D" id="1.10.10.10">
    <property type="entry name" value="Winged helix-like DNA-binding domain superfamily/Winged helix DNA-binding domain"/>
    <property type="match status" value="1"/>
</dbReference>
<gene>
    <name evidence="6" type="ordered locus">Dtox_0171</name>
</gene>
<evidence type="ECO:0000259" key="5">
    <source>
        <dbReference type="PROSITE" id="PS50931"/>
    </source>
</evidence>
<evidence type="ECO:0000313" key="6">
    <source>
        <dbReference type="EMBL" id="ACV61126.1"/>
    </source>
</evidence>
<protein>
    <submittedName>
        <fullName evidence="6">Transcriptional regulator, LysR family</fullName>
    </submittedName>
</protein>
<dbReference type="Gene3D" id="3.40.190.290">
    <property type="match status" value="1"/>
</dbReference>
<dbReference type="HOGENOM" id="CLU_039613_6_1_9"/>
<dbReference type="InterPro" id="IPR036390">
    <property type="entry name" value="WH_DNA-bd_sf"/>
</dbReference>
<dbReference type="PANTHER" id="PTHR30126">
    <property type="entry name" value="HTH-TYPE TRANSCRIPTIONAL REGULATOR"/>
    <property type="match status" value="1"/>
</dbReference>
<dbReference type="PROSITE" id="PS50931">
    <property type="entry name" value="HTH_LYSR"/>
    <property type="match status" value="1"/>
</dbReference>
<dbReference type="AlphaFoldDB" id="C8W2X0"/>
<evidence type="ECO:0000256" key="1">
    <source>
        <dbReference type="ARBA" id="ARBA00009437"/>
    </source>
</evidence>
<feature type="domain" description="HTH lysR-type" evidence="5">
    <location>
        <begin position="1"/>
        <end position="58"/>
    </location>
</feature>
<evidence type="ECO:0000256" key="3">
    <source>
        <dbReference type="ARBA" id="ARBA00023125"/>
    </source>
</evidence>
<dbReference type="Pfam" id="PF00126">
    <property type="entry name" value="HTH_1"/>
    <property type="match status" value="1"/>
</dbReference>
<evidence type="ECO:0000256" key="2">
    <source>
        <dbReference type="ARBA" id="ARBA00023015"/>
    </source>
</evidence>
<evidence type="ECO:0000256" key="4">
    <source>
        <dbReference type="ARBA" id="ARBA00023163"/>
    </source>
</evidence>
<dbReference type="InterPro" id="IPR036388">
    <property type="entry name" value="WH-like_DNA-bd_sf"/>
</dbReference>
<sequence length="305" mass="34085">MNIKQLEAFLQVARHKNFTKAAVHLMMSQPAVSFQIKSLEEDLQINLFERSEKKVALTEAGRLLYPVAMQMVRQYHKIRASLDDLRNLKTGHLQLGACPAAGEILLPRLIGAFREQYPGVKISLQVGGSSQVNRWLKERDVVMGILSIPVQIDGVEGQPWLRDHLAFIAPTWHPWNGAEVKPNDLLRESLVIRETGSGSRQVAEQQFLELNLSLEQFAGILELGSNQSIINAVRAGLGIGLVSSWTVRDDIARNNIGVFTVPGLTFEYNLYLAWNQPGAEGLAVSTFRRFLLNHEITGRLLDDIS</sequence>
<keyword evidence="4" id="KW-0804">Transcription</keyword>
<dbReference type="OrthoDB" id="9785745at2"/>
<dbReference type="STRING" id="485916.Dtox_0171"/>
<dbReference type="PANTHER" id="PTHR30126:SF39">
    <property type="entry name" value="HTH-TYPE TRANSCRIPTIONAL REGULATOR CYSL"/>
    <property type="match status" value="1"/>
</dbReference>
<dbReference type="GO" id="GO:0000976">
    <property type="term" value="F:transcription cis-regulatory region binding"/>
    <property type="evidence" value="ECO:0007669"/>
    <property type="project" value="TreeGrafter"/>
</dbReference>
<keyword evidence="2" id="KW-0805">Transcription regulation</keyword>
<dbReference type="PRINTS" id="PR00039">
    <property type="entry name" value="HTHLYSR"/>
</dbReference>
<dbReference type="EMBL" id="CP001720">
    <property type="protein sequence ID" value="ACV61126.1"/>
    <property type="molecule type" value="Genomic_DNA"/>
</dbReference>
<name>C8W2X0_DESAS</name>
<dbReference type="RefSeq" id="WP_012813578.1">
    <property type="nucleotide sequence ID" value="NC_013216.1"/>
</dbReference>